<name>A0ACC2MGK6_PERAE</name>
<protein>
    <submittedName>
        <fullName evidence="1">Uncharacterized protein</fullName>
    </submittedName>
</protein>
<sequence>MAASESTLKTPLFVISNISNLVSIKLDCHNYLLWRSQFEPSLLSHDLMGFADGSNPRPEKFIRDNDKKATFVVAQTVEASTPNIQKGNLSIFDYLLKIKTIVDELSAVGHSAEECDDGLPEEYDPVVMNIGATNLSDQVSVAYVHGQLLNMEMRIAHHQSSSSMPFDQTAVALFTPKNGTNTSYGHGGG</sequence>
<comment type="caution">
    <text evidence="1">The sequence shown here is derived from an EMBL/GenBank/DDBJ whole genome shotgun (WGS) entry which is preliminary data.</text>
</comment>
<proteinExistence type="predicted"/>
<organism evidence="1 2">
    <name type="scientific">Persea americana</name>
    <name type="common">Avocado</name>
    <dbReference type="NCBI Taxonomy" id="3435"/>
    <lineage>
        <taxon>Eukaryota</taxon>
        <taxon>Viridiplantae</taxon>
        <taxon>Streptophyta</taxon>
        <taxon>Embryophyta</taxon>
        <taxon>Tracheophyta</taxon>
        <taxon>Spermatophyta</taxon>
        <taxon>Magnoliopsida</taxon>
        <taxon>Magnoliidae</taxon>
        <taxon>Laurales</taxon>
        <taxon>Lauraceae</taxon>
        <taxon>Persea</taxon>
    </lineage>
</organism>
<keyword evidence="2" id="KW-1185">Reference proteome</keyword>
<gene>
    <name evidence="1" type="ORF">MRB53_006509</name>
</gene>
<reference evidence="1 2" key="1">
    <citation type="journal article" date="2022" name="Hortic Res">
        <title>A haplotype resolved chromosomal level avocado genome allows analysis of novel avocado genes.</title>
        <authorList>
            <person name="Nath O."/>
            <person name="Fletcher S.J."/>
            <person name="Hayward A."/>
            <person name="Shaw L.M."/>
            <person name="Masouleh A.K."/>
            <person name="Furtado A."/>
            <person name="Henry R.J."/>
            <person name="Mitter N."/>
        </authorList>
    </citation>
    <scope>NUCLEOTIDE SEQUENCE [LARGE SCALE GENOMIC DNA]</scope>
    <source>
        <strain evidence="2">cv. Hass</strain>
    </source>
</reference>
<dbReference type="EMBL" id="CM056810">
    <property type="protein sequence ID" value="KAJ8644761.1"/>
    <property type="molecule type" value="Genomic_DNA"/>
</dbReference>
<evidence type="ECO:0000313" key="1">
    <source>
        <dbReference type="EMBL" id="KAJ8644761.1"/>
    </source>
</evidence>
<accession>A0ACC2MGK6</accession>
<evidence type="ECO:0000313" key="2">
    <source>
        <dbReference type="Proteomes" id="UP001234297"/>
    </source>
</evidence>
<dbReference type="Proteomes" id="UP001234297">
    <property type="component" value="Chromosome 2"/>
</dbReference>